<proteinExistence type="predicted"/>
<protein>
    <submittedName>
        <fullName evidence="3">Uncharacterized protein</fullName>
    </submittedName>
</protein>
<feature type="region of interest" description="Disordered" evidence="1">
    <location>
        <begin position="67"/>
        <end position="97"/>
    </location>
</feature>
<evidence type="ECO:0000256" key="1">
    <source>
        <dbReference type="SAM" id="MobiDB-lite"/>
    </source>
</evidence>
<evidence type="ECO:0000313" key="3">
    <source>
        <dbReference type="EMBL" id="RAQ94086.1"/>
    </source>
</evidence>
<sequence length="97" mass="10559">MVAVSSEVRQELLMGLREGGLGGLVGNLVGLGVEVLVLLMLPIAALACYIGLLVWKINQDLSDFAGEEIGEEAEEEIETEVEEEIGEEAEEEEQERE</sequence>
<keyword evidence="2" id="KW-0812">Transmembrane</keyword>
<dbReference type="Proteomes" id="UP000248706">
    <property type="component" value="Unassembled WGS sequence"/>
</dbReference>
<keyword evidence="2" id="KW-1133">Transmembrane helix</keyword>
<keyword evidence="4" id="KW-1185">Reference proteome</keyword>
<reference evidence="3 4" key="1">
    <citation type="submission" date="2016-08" db="EMBL/GenBank/DDBJ databases">
        <title>Analysis of Carbohydrate Active Enzymes in Thermogemmatispora T81 Reveals Carbohydrate Degradation Ability.</title>
        <authorList>
            <person name="Tomazini A."/>
            <person name="Lal S."/>
            <person name="Stott M."/>
            <person name="Henrissat B."/>
            <person name="Polikarpov I."/>
            <person name="Sparling R."/>
            <person name="Levin D.B."/>
        </authorList>
    </citation>
    <scope>NUCLEOTIDE SEQUENCE [LARGE SCALE GENOMIC DNA]</scope>
    <source>
        <strain evidence="3 4">T81</strain>
    </source>
</reference>
<gene>
    <name evidence="3" type="ORF">A4R35_00980</name>
</gene>
<dbReference type="AlphaFoldDB" id="A0A328V8X9"/>
<organism evidence="3 4">
    <name type="scientific">Thermogemmatispora tikiterensis</name>
    <dbReference type="NCBI Taxonomy" id="1825093"/>
    <lineage>
        <taxon>Bacteria</taxon>
        <taxon>Bacillati</taxon>
        <taxon>Chloroflexota</taxon>
        <taxon>Ktedonobacteria</taxon>
        <taxon>Thermogemmatisporales</taxon>
        <taxon>Thermogemmatisporaceae</taxon>
        <taxon>Thermogemmatispora</taxon>
    </lineage>
</organism>
<evidence type="ECO:0000313" key="4">
    <source>
        <dbReference type="Proteomes" id="UP000248706"/>
    </source>
</evidence>
<keyword evidence="2" id="KW-0472">Membrane</keyword>
<accession>A0A328V8X9</accession>
<feature type="transmembrane region" description="Helical" evidence="2">
    <location>
        <begin position="35"/>
        <end position="55"/>
    </location>
</feature>
<name>A0A328V8X9_9CHLR</name>
<comment type="caution">
    <text evidence="3">The sequence shown here is derived from an EMBL/GenBank/DDBJ whole genome shotgun (WGS) entry which is preliminary data.</text>
</comment>
<dbReference type="EMBL" id="MCIF01000002">
    <property type="protein sequence ID" value="RAQ94086.1"/>
    <property type="molecule type" value="Genomic_DNA"/>
</dbReference>
<evidence type="ECO:0000256" key="2">
    <source>
        <dbReference type="SAM" id="Phobius"/>
    </source>
</evidence>